<reference evidence="1 2" key="1">
    <citation type="submission" date="2021-03" db="EMBL/GenBank/DDBJ databases">
        <title>Genomic Encyclopedia of Type Strains, Phase IV (KMG-IV): sequencing the most valuable type-strain genomes for metagenomic binning, comparative biology and taxonomic classification.</title>
        <authorList>
            <person name="Goeker M."/>
        </authorList>
    </citation>
    <scope>NUCLEOTIDE SEQUENCE [LARGE SCALE GENOMIC DNA]</scope>
    <source>
        <strain evidence="1 2">DSM 41954</strain>
    </source>
</reference>
<dbReference type="EMBL" id="JAGGLR010000006">
    <property type="protein sequence ID" value="MBP2061486.1"/>
    <property type="molecule type" value="Genomic_DNA"/>
</dbReference>
<name>A0ABS4MQE4_9ACTN</name>
<keyword evidence="2" id="KW-1185">Reference proteome</keyword>
<evidence type="ECO:0000313" key="2">
    <source>
        <dbReference type="Proteomes" id="UP000756710"/>
    </source>
</evidence>
<comment type="caution">
    <text evidence="1">The sequence shown here is derived from an EMBL/GenBank/DDBJ whole genome shotgun (WGS) entry which is preliminary data.</text>
</comment>
<accession>A0ABS4MQE4</accession>
<proteinExistence type="predicted"/>
<sequence>MSEWAEGEPLDFDHITRCVSSLDWAGFVPAVTV</sequence>
<dbReference type="Proteomes" id="UP000756710">
    <property type="component" value="Unassembled WGS sequence"/>
</dbReference>
<protein>
    <submittedName>
        <fullName evidence="1">Uncharacterized protein</fullName>
    </submittedName>
</protein>
<organism evidence="1 2">
    <name type="scientific">Streptomyces iranensis</name>
    <dbReference type="NCBI Taxonomy" id="576784"/>
    <lineage>
        <taxon>Bacteria</taxon>
        <taxon>Bacillati</taxon>
        <taxon>Actinomycetota</taxon>
        <taxon>Actinomycetes</taxon>
        <taxon>Kitasatosporales</taxon>
        <taxon>Streptomycetaceae</taxon>
        <taxon>Streptomyces</taxon>
        <taxon>Streptomyces violaceusniger group</taxon>
    </lineage>
</organism>
<gene>
    <name evidence="1" type="ORF">J2Z30_002495</name>
</gene>
<evidence type="ECO:0000313" key="1">
    <source>
        <dbReference type="EMBL" id="MBP2061486.1"/>
    </source>
</evidence>